<dbReference type="GO" id="GO:0051315">
    <property type="term" value="P:attachment of mitotic spindle microtubules to kinetochore"/>
    <property type="evidence" value="ECO:0007669"/>
    <property type="project" value="TreeGrafter"/>
</dbReference>
<evidence type="ECO:0000256" key="5">
    <source>
        <dbReference type="ARBA" id="ARBA00023242"/>
    </source>
</evidence>
<evidence type="ECO:0000256" key="2">
    <source>
        <dbReference type="ARBA" id="ARBA00008029"/>
    </source>
</evidence>
<dbReference type="Gene3D" id="1.20.5.170">
    <property type="match status" value="1"/>
</dbReference>
<feature type="coiled-coil region" evidence="7">
    <location>
        <begin position="518"/>
        <end position="587"/>
    </location>
</feature>
<keyword evidence="4" id="KW-0498">Mitosis</keyword>
<dbReference type="PANTHER" id="PTHR23168:SF0">
    <property type="entry name" value="MITOTIC SPINDLE ASSEMBLY CHECKPOINT PROTEIN MAD1"/>
    <property type="match status" value="1"/>
</dbReference>
<comment type="caution">
    <text evidence="9">The sequence shown here is derived from an EMBL/GenBank/DDBJ whole genome shotgun (WGS) entry which is preliminary data.</text>
</comment>
<feature type="region of interest" description="Disordered" evidence="8">
    <location>
        <begin position="672"/>
        <end position="696"/>
    </location>
</feature>
<gene>
    <name evidence="9" type="ORF">Vafri_21808</name>
</gene>
<evidence type="ECO:0008006" key="11">
    <source>
        <dbReference type="Google" id="ProtNLM"/>
    </source>
</evidence>
<comment type="subcellular location">
    <subcellularLocation>
        <location evidence="1">Nucleus</location>
    </subcellularLocation>
</comment>
<feature type="coiled-coil region" evidence="7">
    <location>
        <begin position="65"/>
        <end position="99"/>
    </location>
</feature>
<dbReference type="Gene3D" id="3.30.457.60">
    <property type="match status" value="1"/>
</dbReference>
<evidence type="ECO:0000256" key="6">
    <source>
        <dbReference type="ARBA" id="ARBA00023306"/>
    </source>
</evidence>
<feature type="compositionally biased region" description="Low complexity" evidence="8">
    <location>
        <begin position="672"/>
        <end position="692"/>
    </location>
</feature>
<dbReference type="Gene3D" id="6.10.250.90">
    <property type="match status" value="1"/>
</dbReference>
<proteinExistence type="inferred from homology"/>
<dbReference type="SUPFAM" id="SSF75704">
    <property type="entry name" value="Mitotic arrest deficient-like 1, Mad1"/>
    <property type="match status" value="1"/>
</dbReference>
<protein>
    <recommendedName>
        <fullName evidence="11">Mitotic checkpoint protein MAD1</fullName>
    </recommendedName>
</protein>
<dbReference type="InterPro" id="IPR008672">
    <property type="entry name" value="Mad1"/>
</dbReference>
<feature type="region of interest" description="Disordered" evidence="8">
    <location>
        <begin position="1"/>
        <end position="26"/>
    </location>
</feature>
<evidence type="ECO:0000256" key="3">
    <source>
        <dbReference type="ARBA" id="ARBA00022618"/>
    </source>
</evidence>
<dbReference type="GO" id="GO:0072686">
    <property type="term" value="C:mitotic spindle"/>
    <property type="evidence" value="ECO:0007669"/>
    <property type="project" value="TreeGrafter"/>
</dbReference>
<keyword evidence="6" id="KW-0131">Cell cycle</keyword>
<feature type="region of interest" description="Disordered" evidence="8">
    <location>
        <begin position="477"/>
        <end position="507"/>
    </location>
</feature>
<dbReference type="GO" id="GO:0005635">
    <property type="term" value="C:nuclear envelope"/>
    <property type="evidence" value="ECO:0007669"/>
    <property type="project" value="TreeGrafter"/>
</dbReference>
<keyword evidence="10" id="KW-1185">Reference proteome</keyword>
<accession>A0A8J4BUR0</accession>
<feature type="compositionally biased region" description="Low complexity" evidence="8">
    <location>
        <begin position="477"/>
        <end position="492"/>
    </location>
</feature>
<reference evidence="9" key="1">
    <citation type="journal article" date="2021" name="Proc. Natl. Acad. Sci. U.S.A.">
        <title>Three genomes in the algal genus Volvox reveal the fate of a haploid sex-determining region after a transition to homothallism.</title>
        <authorList>
            <person name="Yamamoto K."/>
            <person name="Hamaji T."/>
            <person name="Kawai-Toyooka H."/>
            <person name="Matsuzaki R."/>
            <person name="Takahashi F."/>
            <person name="Nishimura Y."/>
            <person name="Kawachi M."/>
            <person name="Noguchi H."/>
            <person name="Minakuchi Y."/>
            <person name="Umen J.G."/>
            <person name="Toyoda A."/>
            <person name="Nozaki H."/>
        </authorList>
    </citation>
    <scope>NUCLEOTIDE SEQUENCE</scope>
    <source>
        <strain evidence="9">NIES-3780</strain>
    </source>
</reference>
<dbReference type="PANTHER" id="PTHR23168">
    <property type="entry name" value="MITOTIC SPINDLE ASSEMBLY CHECKPOINT PROTEIN MAD1 MITOTIC ARREST DEFICIENT-LIKE PROTEIN 1"/>
    <property type="match status" value="1"/>
</dbReference>
<name>A0A8J4BUR0_9CHLO</name>
<evidence type="ECO:0000256" key="4">
    <source>
        <dbReference type="ARBA" id="ARBA00022776"/>
    </source>
</evidence>
<organism evidence="9 10">
    <name type="scientific">Volvox africanus</name>
    <dbReference type="NCBI Taxonomy" id="51714"/>
    <lineage>
        <taxon>Eukaryota</taxon>
        <taxon>Viridiplantae</taxon>
        <taxon>Chlorophyta</taxon>
        <taxon>core chlorophytes</taxon>
        <taxon>Chlorophyceae</taxon>
        <taxon>CS clade</taxon>
        <taxon>Chlamydomonadales</taxon>
        <taxon>Volvocaceae</taxon>
        <taxon>Volvox</taxon>
    </lineage>
</organism>
<dbReference type="Pfam" id="PF05557">
    <property type="entry name" value="MAD"/>
    <property type="match status" value="1"/>
</dbReference>
<evidence type="ECO:0000256" key="1">
    <source>
        <dbReference type="ARBA" id="ARBA00004123"/>
    </source>
</evidence>
<evidence type="ECO:0000313" key="10">
    <source>
        <dbReference type="Proteomes" id="UP000747399"/>
    </source>
</evidence>
<keyword evidence="5" id="KW-0539">Nucleus</keyword>
<dbReference type="EMBL" id="BNCO01000120">
    <property type="protein sequence ID" value="GIL68540.1"/>
    <property type="molecule type" value="Genomic_DNA"/>
</dbReference>
<evidence type="ECO:0000313" key="9">
    <source>
        <dbReference type="EMBL" id="GIL68540.1"/>
    </source>
</evidence>
<dbReference type="GO" id="GO:0007094">
    <property type="term" value="P:mitotic spindle assembly checkpoint signaling"/>
    <property type="evidence" value="ECO:0007669"/>
    <property type="project" value="InterPro"/>
</dbReference>
<feature type="coiled-coil region" evidence="7">
    <location>
        <begin position="155"/>
        <end position="293"/>
    </location>
</feature>
<feature type="coiled-coil region" evidence="7">
    <location>
        <begin position="621"/>
        <end position="648"/>
    </location>
</feature>
<dbReference type="AlphaFoldDB" id="A0A8J4BUR0"/>
<dbReference type="Proteomes" id="UP000747399">
    <property type="component" value="Unassembled WGS sequence"/>
</dbReference>
<keyword evidence="7" id="KW-0175">Coiled coil</keyword>
<dbReference type="GO" id="GO:0051301">
    <property type="term" value="P:cell division"/>
    <property type="evidence" value="ECO:0007669"/>
    <property type="project" value="UniProtKB-KW"/>
</dbReference>
<sequence>MQPQTVEQNKRPRLALQTPGGAMPQGTGLATPASSILLSSTLDRLSGMPSNDGLMDYLRGRGGKIKDLEDELAQTRARCEKLQQELATKNESMAVLVTEKKALEVAAAAVSPPTGTSTAVQHLHRQLDEQLHKGLMLEQNLAAAKQREAVSAQRLASLEALLTEQRAEQAKLLAEAEAAAARLRVEVEAARAEAQMALRNGELAERAAQRRVEAEREILQVAQAQLEEVRSYAGNLKAELEQTRKRASRHEAEAAALRNSAQHVRLQLLEEELRNAREALASAQAAAAAVTATAHQQPSSTFAGATARTQDEQVRVGAGASRRSGTYFGADAAAAAIGSGAATAATAVLGGGGGGTSGIDLEASMTDLPEALRNPWLSLVKVLGLPPGLPLATQAAEAGRTAAALTEEVTDLRAAVKAQDESLMQLRAAASGSEAYATELQSQLADLRSRLERSLTAERVADRRAAAIEQERDALRAALSSPTTSAAATARSGDPTPHPPHPGSLSGRILASQQAAAVEQLQLLNEGLQKQVSSLQQEVATSASAAEAQALGARAATARAEAAEQRIKQLEREADGLAAEVASLQERLGRGELIRAGGVRVLHLRHNPELEARQAAREATVTRLSAENDALREQVAELEAAMQKMQMTKPETRTQTGNVDLRCATGDEYTAAAAAGPSTGNPAAAPPAAQQSTGVRSDAIPGPALGAGVAIAVKDAEITVLRRKVEECEKAMNRLKAVFKERITVFREACYSLFGYRIDMTAEATVAADAAGAPTTFTLKPQHADDPAALLVFRCMGGGGRMELVPNTFTRERLAREVETFVRKFNCIPALTANLTMDNFQKQTQC</sequence>
<evidence type="ECO:0000256" key="7">
    <source>
        <dbReference type="SAM" id="Coils"/>
    </source>
</evidence>
<comment type="similarity">
    <text evidence="2">Belongs to the MAD1 family.</text>
</comment>
<keyword evidence="3" id="KW-0132">Cell division</keyword>
<evidence type="ECO:0000256" key="8">
    <source>
        <dbReference type="SAM" id="MobiDB-lite"/>
    </source>
</evidence>
<dbReference type="GO" id="GO:0000776">
    <property type="term" value="C:kinetochore"/>
    <property type="evidence" value="ECO:0007669"/>
    <property type="project" value="TreeGrafter"/>
</dbReference>